<keyword evidence="2 3" id="KW-0067">ATP-binding</keyword>
<feature type="binding site" evidence="3">
    <location>
        <begin position="404"/>
        <end position="411"/>
    </location>
    <ligand>
        <name>ATP</name>
        <dbReference type="ChEBI" id="CHEBI:30616"/>
    </ligand>
</feature>
<sequence>MKVATRGASTRRHSGVPEASRSREGKAGVASGATEQQGKPRRRHTATPKHHGDEASDKTLSETVLQELLTKSQKLYEAEQALVDLQEESSADLQNMAQEIARRAMELKEANRKTTELEQRLAVHDKRGGVPEVHSPARSQRNGVDEFQPLGDWAAAEPVKDVAVVPHHMSKYSSAAPLLVEGPSKATTMWLESVDPTEGAGELEHLEALASKLNDLKRRLNGPGRAQHDSEGSPEPSTPATPQRKQTTLFPPVAESTALEIQDSQLVAELGEASEAIADSRKRLLGDMRERKAVIKDLSHKYHEQRVLNAALLTKMQAVQGNIQVCCRIRPLTSAEIEAQPKMVVEPLTESEIGFFNRRSQKWDSFAFDQVWSMHHTQSQVFASVEPLVATVCDGYDACIFAYGQTGSGKTHTMVGALDQWDHLGICGRSMAAIFDALQFRASQFQAGKGRRHLPAPSCPSPPRQPTKDARLDSSGAFSSVGRNASPAARRQGGRSKDDRRKFNSLQSDVPTSAPGTTENPAQDRFDYRVQVSMVEIYNEDLRDLLSSTPTCRRPSATGYDDPGKSSSPSPAGTPPASSRRSSHNRGAGAQSSLGGDGRRRSSHGPRSPRQSPTPEKRRRNSRGRSPNHAGEGNAGVSRQGTLKDGEPVKRTSLHRSYSSTPPAEALDIRRDAEGRLVVAGLCSTQIKSVQEALASFTRGSQNRATATTAVNHDSSRSHLVFIVDVHVTAGDGAPVTGRLFLVDLAGSERVGKSGVTGQQMREAQHINKSLSALGDVMAALDKSAEHIPYRNSKLTYLLQDALSGQARSMMIVTVCPTEWNHEETQPSLQFAQRARRIQLGPAQKNINVKALQQTIEALKEENKTLTHKLSSLEQQVKQSGQKATSAREARQRELEEHKRKSEQRIAALQAQSEDLSKRLESERAGAALRESSAVAALRDLNEAVTEGMRDKTALVKLLENRNEELQQLKEELARFKSRAMKEQKDAAPVERKTALQRRTSLGIEKHSERMKRNRVTAAWPKSSPRAFSAGRLGNSAYFSGGSQPETPGATGPGATSAVPPSTTTIPRSGAKAPRRRSDPRARVVGASGRMSASRTRQGPETSPLS</sequence>
<feature type="domain" description="Kinesin motor" evidence="6">
    <location>
        <begin position="322"/>
        <end position="838"/>
    </location>
</feature>
<dbReference type="PROSITE" id="PS00411">
    <property type="entry name" value="KINESIN_MOTOR_1"/>
    <property type="match status" value="1"/>
</dbReference>
<evidence type="ECO:0000256" key="5">
    <source>
        <dbReference type="SAM" id="MobiDB-lite"/>
    </source>
</evidence>
<dbReference type="InterPro" id="IPR036961">
    <property type="entry name" value="Kinesin_motor_dom_sf"/>
</dbReference>
<reference evidence="7" key="1">
    <citation type="submission" date="2021-01" db="EMBL/GenBank/DDBJ databases">
        <authorList>
            <person name="Corre E."/>
            <person name="Pelletier E."/>
            <person name="Niang G."/>
            <person name="Scheremetjew M."/>
            <person name="Finn R."/>
            <person name="Kale V."/>
            <person name="Holt S."/>
            <person name="Cochrane G."/>
            <person name="Meng A."/>
            <person name="Brown T."/>
            <person name="Cohen L."/>
        </authorList>
    </citation>
    <scope>NUCLEOTIDE SEQUENCE</scope>
    <source>
        <strain evidence="7">CCMP1243</strain>
    </source>
</reference>
<dbReference type="PANTHER" id="PTHR47972:SF28">
    <property type="entry name" value="KINESIN-LIKE PROTEIN KLP-3"/>
    <property type="match status" value="1"/>
</dbReference>
<gene>
    <name evidence="7" type="ORF">RMAR1173_LOCUS16215</name>
</gene>
<comment type="similarity">
    <text evidence="3">Belongs to the TRAFAC class myosin-kinesin ATPase superfamily. Kinesin family.</text>
</comment>
<dbReference type="SUPFAM" id="SSF52540">
    <property type="entry name" value="P-loop containing nucleoside triphosphate hydrolases"/>
    <property type="match status" value="1"/>
</dbReference>
<feature type="region of interest" description="Disordered" evidence="5">
    <location>
        <begin position="1008"/>
        <end position="1106"/>
    </location>
</feature>
<dbReference type="AlphaFoldDB" id="A0A7S2WSN1"/>
<dbReference type="SMART" id="SM00129">
    <property type="entry name" value="KISc"/>
    <property type="match status" value="1"/>
</dbReference>
<evidence type="ECO:0000256" key="2">
    <source>
        <dbReference type="ARBA" id="ARBA00022840"/>
    </source>
</evidence>
<name>A0A7S2WSN1_9STRA</name>
<accession>A0A7S2WSN1</accession>
<organism evidence="7">
    <name type="scientific">Rhizochromulina marina</name>
    <dbReference type="NCBI Taxonomy" id="1034831"/>
    <lineage>
        <taxon>Eukaryota</taxon>
        <taxon>Sar</taxon>
        <taxon>Stramenopiles</taxon>
        <taxon>Ochrophyta</taxon>
        <taxon>Dictyochophyceae</taxon>
        <taxon>Rhizochromulinales</taxon>
        <taxon>Rhizochromulina</taxon>
    </lineage>
</organism>
<evidence type="ECO:0000256" key="3">
    <source>
        <dbReference type="PROSITE-ProRule" id="PRU00283"/>
    </source>
</evidence>
<feature type="compositionally biased region" description="Low complexity" evidence="5">
    <location>
        <begin position="565"/>
        <end position="580"/>
    </location>
</feature>
<evidence type="ECO:0000256" key="1">
    <source>
        <dbReference type="ARBA" id="ARBA00022741"/>
    </source>
</evidence>
<feature type="compositionally biased region" description="Basic residues" evidence="5">
    <location>
        <begin position="39"/>
        <end position="49"/>
    </location>
</feature>
<dbReference type="PANTHER" id="PTHR47972">
    <property type="entry name" value="KINESIN-LIKE PROTEIN KLP-3"/>
    <property type="match status" value="1"/>
</dbReference>
<keyword evidence="4" id="KW-0175">Coiled coil</keyword>
<dbReference type="EMBL" id="HBHJ01024582">
    <property type="protein sequence ID" value="CAD9703773.1"/>
    <property type="molecule type" value="Transcribed_RNA"/>
</dbReference>
<feature type="region of interest" description="Disordered" evidence="5">
    <location>
        <begin position="449"/>
        <end position="525"/>
    </location>
</feature>
<dbReference type="Pfam" id="PF00225">
    <property type="entry name" value="Kinesin"/>
    <property type="match status" value="2"/>
</dbReference>
<feature type="compositionally biased region" description="Polar residues" evidence="5">
    <location>
        <begin position="1037"/>
        <end position="1046"/>
    </location>
</feature>
<dbReference type="InterPro" id="IPR027640">
    <property type="entry name" value="Kinesin-like_fam"/>
</dbReference>
<keyword evidence="1 3" id="KW-0547">Nucleotide-binding</keyword>
<feature type="region of interest" description="Disordered" evidence="5">
    <location>
        <begin position="1"/>
        <end position="61"/>
    </location>
</feature>
<dbReference type="Gene3D" id="3.40.850.10">
    <property type="entry name" value="Kinesin motor domain"/>
    <property type="match status" value="1"/>
</dbReference>
<evidence type="ECO:0000259" key="6">
    <source>
        <dbReference type="PROSITE" id="PS50067"/>
    </source>
</evidence>
<dbReference type="GO" id="GO:0015630">
    <property type="term" value="C:microtubule cytoskeleton"/>
    <property type="evidence" value="ECO:0007669"/>
    <property type="project" value="TreeGrafter"/>
</dbReference>
<dbReference type="InterPro" id="IPR001752">
    <property type="entry name" value="Kinesin_motor_dom"/>
</dbReference>
<evidence type="ECO:0000256" key="4">
    <source>
        <dbReference type="SAM" id="Coils"/>
    </source>
</evidence>
<feature type="compositionally biased region" description="Basic and acidic residues" evidence="5">
    <location>
        <begin position="886"/>
        <end position="904"/>
    </location>
</feature>
<dbReference type="GO" id="GO:0007018">
    <property type="term" value="P:microtubule-based movement"/>
    <property type="evidence" value="ECO:0007669"/>
    <property type="project" value="InterPro"/>
</dbReference>
<feature type="compositionally biased region" description="Polar residues" evidence="5">
    <location>
        <begin position="504"/>
        <end position="521"/>
    </location>
</feature>
<dbReference type="InterPro" id="IPR019821">
    <property type="entry name" value="Kinesin_motor_CS"/>
</dbReference>
<feature type="region of interest" description="Disordered" evidence="5">
    <location>
        <begin position="873"/>
        <end position="904"/>
    </location>
</feature>
<feature type="region of interest" description="Disordered" evidence="5">
    <location>
        <begin position="546"/>
        <end position="667"/>
    </location>
</feature>
<proteinExistence type="inferred from homology"/>
<protein>
    <recommendedName>
        <fullName evidence="6">Kinesin motor domain-containing protein</fullName>
    </recommendedName>
</protein>
<dbReference type="PRINTS" id="PR00380">
    <property type="entry name" value="KINESINHEAVY"/>
</dbReference>
<feature type="coiled-coil region" evidence="4">
    <location>
        <begin position="68"/>
        <end position="127"/>
    </location>
</feature>
<keyword evidence="3" id="KW-0505">Motor protein</keyword>
<feature type="region of interest" description="Disordered" evidence="5">
    <location>
        <begin position="219"/>
        <end position="246"/>
    </location>
</feature>
<feature type="compositionally biased region" description="Polar residues" evidence="5">
    <location>
        <begin position="1091"/>
        <end position="1106"/>
    </location>
</feature>
<dbReference type="GO" id="GO:0008017">
    <property type="term" value="F:microtubule binding"/>
    <property type="evidence" value="ECO:0007669"/>
    <property type="project" value="InterPro"/>
</dbReference>
<dbReference type="PROSITE" id="PS50067">
    <property type="entry name" value="KINESIN_MOTOR_2"/>
    <property type="match status" value="1"/>
</dbReference>
<feature type="compositionally biased region" description="Basic and acidic residues" evidence="5">
    <location>
        <begin position="50"/>
        <end position="60"/>
    </location>
</feature>
<dbReference type="GO" id="GO:0003777">
    <property type="term" value="F:microtubule motor activity"/>
    <property type="evidence" value="ECO:0007669"/>
    <property type="project" value="InterPro"/>
</dbReference>
<dbReference type="InterPro" id="IPR027417">
    <property type="entry name" value="P-loop_NTPase"/>
</dbReference>
<feature type="compositionally biased region" description="Polar residues" evidence="5">
    <location>
        <begin position="873"/>
        <end position="885"/>
    </location>
</feature>
<evidence type="ECO:0000313" key="7">
    <source>
        <dbReference type="EMBL" id="CAD9703773.1"/>
    </source>
</evidence>
<dbReference type="GO" id="GO:0005524">
    <property type="term" value="F:ATP binding"/>
    <property type="evidence" value="ECO:0007669"/>
    <property type="project" value="UniProtKB-UniRule"/>
</dbReference>